<dbReference type="InterPro" id="IPR036322">
    <property type="entry name" value="WD40_repeat_dom_sf"/>
</dbReference>
<name>A0A6A6UJX1_9PEZI</name>
<accession>A0A6A6UJX1</accession>
<protein>
    <recommendedName>
        <fullName evidence="4">WD40 repeat-like protein</fullName>
    </recommendedName>
</protein>
<dbReference type="OrthoDB" id="5591786at2759"/>
<keyword evidence="3" id="KW-1185">Reference proteome</keyword>
<gene>
    <name evidence="2" type="ORF">BT63DRAFT_453022</name>
</gene>
<sequence length="611" mass="69436">MHSRWKPPPIDSHHGSPGASTKLPPRAKEVTIKSLGIENGENRFDLREPDAPYFALGRSNLTALSKVYNLYFIAHGSDIFVYRPEFPAPVLGTEPSTYITPPTGSNRSGYMDRRRPDDINHMITEFLGNDEILLLCTDCGSVSFYFIRKIEQFIETNPDTGIDYYPDDADFADSVGVSAWGLSVHRQARKIAVSANSHQVFIFQPALIQPEGDPLPTMLENSKRTEQQSFWRMPPAQTRLEELEKSSKWSTRMINYKFRLPDTGNNIPCVTFCNTSDDPEGRILAVGDITGKTIIWDLNNLSFERWTAHFCDSHSQWEGCTCLEDGRFAHAVWGLYFLDKKAFMKYGFAPRKPGQEEVYDVSKEIDAVPNATRDFHVSNPDAPKYNVTLPSFATQDSDSDSDTGSIYSNTSNDMRPQKPARRRFVWDFSINGNPSLPSCPFMWISSKQIAFHQPRTTRNGKGTAVVMRHPLRQAIYNTFHKYFHVTWWTNRIQRMSLHAFIPELGVLVVASPYGRCAVMSLLQGESKTGGPYYFYRVDWILPTEEEEDQGQRPGYTLMGLAVSPMPGSLGKEESGVVRRWRLMLTYEDYTVLSYEISRPVSGIPNVDTTWL</sequence>
<dbReference type="EMBL" id="MU004232">
    <property type="protein sequence ID" value="KAF2672512.1"/>
    <property type="molecule type" value="Genomic_DNA"/>
</dbReference>
<proteinExistence type="predicted"/>
<feature type="compositionally biased region" description="Polar residues" evidence="1">
    <location>
        <begin position="403"/>
        <end position="414"/>
    </location>
</feature>
<dbReference type="Pfam" id="PF08728">
    <property type="entry name" value="CRT10"/>
    <property type="match status" value="2"/>
</dbReference>
<evidence type="ECO:0000313" key="3">
    <source>
        <dbReference type="Proteomes" id="UP000799302"/>
    </source>
</evidence>
<evidence type="ECO:0000313" key="2">
    <source>
        <dbReference type="EMBL" id="KAF2672512.1"/>
    </source>
</evidence>
<feature type="compositionally biased region" description="Pro residues" evidence="1">
    <location>
        <begin position="1"/>
        <end position="10"/>
    </location>
</feature>
<feature type="region of interest" description="Disordered" evidence="1">
    <location>
        <begin position="392"/>
        <end position="416"/>
    </location>
</feature>
<dbReference type="SUPFAM" id="SSF50978">
    <property type="entry name" value="WD40 repeat-like"/>
    <property type="match status" value="1"/>
</dbReference>
<reference evidence="2" key="1">
    <citation type="journal article" date="2020" name="Stud. Mycol.">
        <title>101 Dothideomycetes genomes: a test case for predicting lifestyles and emergence of pathogens.</title>
        <authorList>
            <person name="Haridas S."/>
            <person name="Albert R."/>
            <person name="Binder M."/>
            <person name="Bloem J."/>
            <person name="Labutti K."/>
            <person name="Salamov A."/>
            <person name="Andreopoulos B."/>
            <person name="Baker S."/>
            <person name="Barry K."/>
            <person name="Bills G."/>
            <person name="Bluhm B."/>
            <person name="Cannon C."/>
            <person name="Castanera R."/>
            <person name="Culley D."/>
            <person name="Daum C."/>
            <person name="Ezra D."/>
            <person name="Gonzalez J."/>
            <person name="Henrissat B."/>
            <person name="Kuo A."/>
            <person name="Liang C."/>
            <person name="Lipzen A."/>
            <person name="Lutzoni F."/>
            <person name="Magnuson J."/>
            <person name="Mondo S."/>
            <person name="Nolan M."/>
            <person name="Ohm R."/>
            <person name="Pangilinan J."/>
            <person name="Park H.-J."/>
            <person name="Ramirez L."/>
            <person name="Alfaro M."/>
            <person name="Sun H."/>
            <person name="Tritt A."/>
            <person name="Yoshinaga Y."/>
            <person name="Zwiers L.-H."/>
            <person name="Turgeon B."/>
            <person name="Goodwin S."/>
            <person name="Spatafora J."/>
            <person name="Crous P."/>
            <person name="Grigoriev I."/>
        </authorList>
    </citation>
    <scope>NUCLEOTIDE SEQUENCE</scope>
    <source>
        <strain evidence="2">CBS 115976</strain>
    </source>
</reference>
<organism evidence="2 3">
    <name type="scientific">Microthyrium microscopicum</name>
    <dbReference type="NCBI Taxonomy" id="703497"/>
    <lineage>
        <taxon>Eukaryota</taxon>
        <taxon>Fungi</taxon>
        <taxon>Dikarya</taxon>
        <taxon>Ascomycota</taxon>
        <taxon>Pezizomycotina</taxon>
        <taxon>Dothideomycetes</taxon>
        <taxon>Dothideomycetes incertae sedis</taxon>
        <taxon>Microthyriales</taxon>
        <taxon>Microthyriaceae</taxon>
        <taxon>Microthyrium</taxon>
    </lineage>
</organism>
<feature type="region of interest" description="Disordered" evidence="1">
    <location>
        <begin position="1"/>
        <end position="26"/>
    </location>
</feature>
<evidence type="ECO:0008006" key="4">
    <source>
        <dbReference type="Google" id="ProtNLM"/>
    </source>
</evidence>
<dbReference type="AlphaFoldDB" id="A0A6A6UJX1"/>
<dbReference type="InterPro" id="IPR014839">
    <property type="entry name" value="Crt10"/>
</dbReference>
<dbReference type="Proteomes" id="UP000799302">
    <property type="component" value="Unassembled WGS sequence"/>
</dbReference>
<evidence type="ECO:0000256" key="1">
    <source>
        <dbReference type="SAM" id="MobiDB-lite"/>
    </source>
</evidence>